<organism evidence="11 12">
    <name type="scientific">Sarocladium strictum</name>
    <name type="common">Black bundle disease fungus</name>
    <name type="synonym">Acremonium strictum</name>
    <dbReference type="NCBI Taxonomy" id="5046"/>
    <lineage>
        <taxon>Eukaryota</taxon>
        <taxon>Fungi</taxon>
        <taxon>Dikarya</taxon>
        <taxon>Ascomycota</taxon>
        <taxon>Pezizomycotina</taxon>
        <taxon>Sordariomycetes</taxon>
        <taxon>Hypocreomycetidae</taxon>
        <taxon>Hypocreales</taxon>
        <taxon>Sarocladiaceae</taxon>
        <taxon>Sarocladium</taxon>
    </lineage>
</organism>
<keyword evidence="6 9" id="KW-0326">Glycosidase</keyword>
<proteinExistence type="inferred from homology"/>
<keyword evidence="9" id="KW-0964">Secreted</keyword>
<feature type="disulfide bond" evidence="8">
    <location>
        <begin position="85"/>
        <end position="95"/>
    </location>
</feature>
<sequence>MLSKSLIAAALATTAASLPHMEERQAAEGYVTKPFACHDRLPCSNARSRAQCGGTNFTGPKTCSSGSTCVYENQSYSQCRPRKPCDIYAQGGTPCAAAHSTTRALYAGFNGALYQVQKASGQYLDIPTVGFGGIANSSAQDSFCAGTTCVITQIYDQSPNGNHLGEATGHWKGPGPNGYDKFASATGAPVYLGGKKVYGVYISPGYGYRRSNCTGTVTGNGAEGVYDVIDGTHYNQWCCFDYGNSEVSGTDTGNGHMSAIYFGDSTQWDSGAGAGPWIMADLENGMYSGYDPKNNPEQPIDHRFVTAMLRGASTDHFDIRGGDATAGDLTYYVNSSYPAGYYPMHREGAIILGTGGDNSNSGQGTFYEGAMTVGYPSDATQNAVQANIVSAAYSTGSASKLKARAFTTDSTVSLVAASVATRRDVEARYITHTGAAVHTELLSSTTSDESRLRAASWIVRPGLGNVACYSFESVDEPGRFLRNERAQQLTLSYRGGGRQFDEDATFCIHDGLSGTGHTIQSWNEPNHYIRYHQDGVWLSRNGGDREHDAVESFSEDASWIVLSGFF</sequence>
<keyword evidence="9" id="KW-0119">Carbohydrate metabolism</keyword>
<evidence type="ECO:0000256" key="3">
    <source>
        <dbReference type="ARBA" id="ARBA00022729"/>
    </source>
</evidence>
<accession>A0AA39GAY2</accession>
<dbReference type="InterPro" id="IPR035971">
    <property type="entry name" value="CBD_sf"/>
</dbReference>
<dbReference type="SUPFAM" id="SSF49899">
    <property type="entry name" value="Concanavalin A-like lectins/glucanases"/>
    <property type="match status" value="1"/>
</dbReference>
<dbReference type="InterPro" id="IPR007934">
    <property type="entry name" value="AbfB_ABD"/>
</dbReference>
<dbReference type="GO" id="GO:0046556">
    <property type="term" value="F:alpha-L-arabinofuranosidase activity"/>
    <property type="evidence" value="ECO:0007669"/>
    <property type="project" value="UniProtKB-UniRule"/>
</dbReference>
<dbReference type="Pfam" id="PF05270">
    <property type="entry name" value="AbfB"/>
    <property type="match status" value="1"/>
</dbReference>
<dbReference type="PROSITE" id="PS51164">
    <property type="entry name" value="CBM1_2"/>
    <property type="match status" value="1"/>
</dbReference>
<dbReference type="Proteomes" id="UP001175261">
    <property type="component" value="Unassembled WGS sequence"/>
</dbReference>
<protein>
    <recommendedName>
        <fullName evidence="9">Alpha-L-arabinofuranosidase</fullName>
        <ecNumber evidence="9">3.2.1.55</ecNumber>
    </recommendedName>
</protein>
<dbReference type="SMART" id="SM00236">
    <property type="entry name" value="fCBD"/>
    <property type="match status" value="1"/>
</dbReference>
<comment type="similarity">
    <text evidence="2 9">Belongs to the glycosyl hydrolase 54 family.</text>
</comment>
<keyword evidence="9" id="KW-0858">Xylan degradation</keyword>
<evidence type="ECO:0000256" key="7">
    <source>
        <dbReference type="PIRSR" id="PIRSR638964-1"/>
    </source>
</evidence>
<dbReference type="InterPro" id="IPR015289">
    <property type="entry name" value="A-L-arabinofuranosidase_B_cat"/>
</dbReference>
<reference evidence="11" key="1">
    <citation type="submission" date="2022-10" db="EMBL/GenBank/DDBJ databases">
        <title>Determination and structural analysis of whole genome sequence of Sarocladium strictum F4-1.</title>
        <authorList>
            <person name="Hu L."/>
            <person name="Jiang Y."/>
        </authorList>
    </citation>
    <scope>NUCLEOTIDE SEQUENCE</scope>
    <source>
        <strain evidence="11">F4-1</strain>
    </source>
</reference>
<evidence type="ECO:0000313" key="12">
    <source>
        <dbReference type="Proteomes" id="UP001175261"/>
    </source>
</evidence>
<keyword evidence="3 9" id="KW-0732">Signal</keyword>
<dbReference type="InterPro" id="IPR013320">
    <property type="entry name" value="ConA-like_dom_sf"/>
</dbReference>
<dbReference type="SUPFAM" id="SSF57180">
    <property type="entry name" value="Cellulose-binding domain"/>
    <property type="match status" value="1"/>
</dbReference>
<dbReference type="PANTHER" id="PTHR39447:SF2">
    <property type="entry name" value="ALPHA-L-ARABINOFURANOSIDASE B"/>
    <property type="match status" value="1"/>
</dbReference>
<comment type="catalytic activity">
    <reaction evidence="1 9">
        <text>Hydrolysis of terminal non-reducing alpha-L-arabinofuranoside residues in alpha-L-arabinosides.</text>
        <dbReference type="EC" id="3.2.1.55"/>
    </reaction>
</comment>
<feature type="disulfide bond" evidence="8">
    <location>
        <begin position="468"/>
        <end position="507"/>
    </location>
</feature>
<keyword evidence="9" id="KW-0624">Polysaccharide degradation</keyword>
<dbReference type="Gene3D" id="2.80.10.50">
    <property type="match status" value="1"/>
</dbReference>
<keyword evidence="12" id="KW-1185">Reference proteome</keyword>
<dbReference type="Pfam" id="PF09206">
    <property type="entry name" value="ArabFuran-catal"/>
    <property type="match status" value="1"/>
</dbReference>
<evidence type="ECO:0000256" key="4">
    <source>
        <dbReference type="ARBA" id="ARBA00022801"/>
    </source>
</evidence>
<keyword evidence="4 9" id="KW-0378">Hydrolase</keyword>
<dbReference type="GO" id="GO:0045493">
    <property type="term" value="P:xylan catabolic process"/>
    <property type="evidence" value="ECO:0007669"/>
    <property type="project" value="UniProtKB-KW"/>
</dbReference>
<dbReference type="AlphaFoldDB" id="A0AA39GAY2"/>
<evidence type="ECO:0000256" key="5">
    <source>
        <dbReference type="ARBA" id="ARBA00023180"/>
    </source>
</evidence>
<dbReference type="InterPro" id="IPR038964">
    <property type="entry name" value="ABFB"/>
</dbReference>
<name>A0AA39GAY2_SARSR</name>
<keyword evidence="8" id="KW-1015">Disulfide bond</keyword>
<evidence type="ECO:0000256" key="6">
    <source>
        <dbReference type="ARBA" id="ARBA00023295"/>
    </source>
</evidence>
<dbReference type="GO" id="GO:0045490">
    <property type="term" value="P:pectin catabolic process"/>
    <property type="evidence" value="ECO:0007669"/>
    <property type="project" value="TreeGrafter"/>
</dbReference>
<feature type="active site" description="Proton donor" evidence="7">
    <location>
        <position position="357"/>
    </location>
</feature>
<dbReference type="SUPFAM" id="SSF110221">
    <property type="entry name" value="AbfB domain"/>
    <property type="match status" value="1"/>
</dbReference>
<dbReference type="PANTHER" id="PTHR39447">
    <property type="entry name" value="ALPHA-L-ARABINOFURANOSIDASE B"/>
    <property type="match status" value="1"/>
</dbReference>
<gene>
    <name evidence="11" type="ORF">NLU13_8044</name>
</gene>
<feature type="active site" description="Nucleophile" evidence="7">
    <location>
        <position position="283"/>
    </location>
</feature>
<dbReference type="GO" id="GO:0046373">
    <property type="term" value="P:L-arabinose metabolic process"/>
    <property type="evidence" value="ECO:0007669"/>
    <property type="project" value="UniProtKB-UniRule"/>
</dbReference>
<evidence type="ECO:0000256" key="9">
    <source>
        <dbReference type="RuleBase" id="RU367111"/>
    </source>
</evidence>
<dbReference type="InterPro" id="IPR036195">
    <property type="entry name" value="AbfB_ABD_sf"/>
</dbReference>
<comment type="caution">
    <text evidence="11">The sequence shown here is derived from an EMBL/GenBank/DDBJ whole genome shotgun (WGS) entry which is preliminary data.</text>
</comment>
<dbReference type="InterPro" id="IPR000254">
    <property type="entry name" value="CBD"/>
</dbReference>
<dbReference type="Gene3D" id="2.60.120.200">
    <property type="match status" value="1"/>
</dbReference>
<dbReference type="Pfam" id="PF00734">
    <property type="entry name" value="CBM_1"/>
    <property type="match status" value="1"/>
</dbReference>
<dbReference type="GO" id="GO:0005576">
    <property type="term" value="C:extracellular region"/>
    <property type="evidence" value="ECO:0007669"/>
    <property type="project" value="UniProtKB-SubCell"/>
</dbReference>
<dbReference type="GO" id="GO:0030248">
    <property type="term" value="F:cellulose binding"/>
    <property type="evidence" value="ECO:0007669"/>
    <property type="project" value="InterPro"/>
</dbReference>
<evidence type="ECO:0000256" key="1">
    <source>
        <dbReference type="ARBA" id="ARBA00001462"/>
    </source>
</evidence>
<evidence type="ECO:0000259" key="10">
    <source>
        <dbReference type="PROSITE" id="PS51164"/>
    </source>
</evidence>
<evidence type="ECO:0000256" key="8">
    <source>
        <dbReference type="PIRSR" id="PIRSR638964-3"/>
    </source>
</evidence>
<feature type="chain" id="PRO_5041483476" description="Alpha-L-arabinofuranosidase" evidence="9">
    <location>
        <begin position="18"/>
        <end position="566"/>
    </location>
</feature>
<dbReference type="EC" id="3.2.1.55" evidence="9"/>
<feature type="signal peptide" evidence="9">
    <location>
        <begin position="1"/>
        <end position="17"/>
    </location>
</feature>
<evidence type="ECO:0000313" key="11">
    <source>
        <dbReference type="EMBL" id="KAK0383955.1"/>
    </source>
</evidence>
<dbReference type="GO" id="GO:0031222">
    <property type="term" value="P:arabinan catabolic process"/>
    <property type="evidence" value="ECO:0007669"/>
    <property type="project" value="UniProtKB-UniRule"/>
</dbReference>
<feature type="disulfide bond" evidence="8">
    <location>
        <begin position="238"/>
        <end position="239"/>
    </location>
</feature>
<evidence type="ECO:0000256" key="2">
    <source>
        <dbReference type="ARBA" id="ARBA00006963"/>
    </source>
</evidence>
<feature type="domain" description="CBM1" evidence="10">
    <location>
        <begin position="44"/>
        <end position="80"/>
    </location>
</feature>
<feature type="disulfide bond" evidence="8">
    <location>
        <begin position="144"/>
        <end position="149"/>
    </location>
</feature>
<dbReference type="EMBL" id="JAPDFR010000008">
    <property type="protein sequence ID" value="KAK0383955.1"/>
    <property type="molecule type" value="Genomic_DNA"/>
</dbReference>
<comment type="pathway">
    <text evidence="9">Glycan metabolism; L-arabinan degradation.</text>
</comment>
<keyword evidence="5" id="KW-0325">Glycoprotein</keyword>
<comment type="subcellular location">
    <subcellularLocation>
        <location evidence="9">Secreted</location>
    </subcellularLocation>
</comment>